<dbReference type="PROSITE" id="PS51371">
    <property type="entry name" value="CBS"/>
    <property type="match status" value="2"/>
</dbReference>
<gene>
    <name evidence="4" type="ORF">VP06_02165</name>
</gene>
<dbReference type="SMART" id="SM00116">
    <property type="entry name" value="CBS"/>
    <property type="match status" value="2"/>
</dbReference>
<reference evidence="4 5" key="1">
    <citation type="submission" date="2015-03" db="EMBL/GenBank/DDBJ databases">
        <title>Genome sequencing of Methylobacterium aquaticum DSM16371 type strain.</title>
        <authorList>
            <person name="Chaudhry V."/>
            <person name="Patil P.B."/>
        </authorList>
    </citation>
    <scope>NUCLEOTIDE SEQUENCE [LARGE SCALE GENOMIC DNA]</scope>
    <source>
        <strain evidence="4 5">DSM 16371</strain>
    </source>
</reference>
<evidence type="ECO:0000256" key="1">
    <source>
        <dbReference type="ARBA" id="ARBA00023122"/>
    </source>
</evidence>
<feature type="domain" description="CBS" evidence="3">
    <location>
        <begin position="11"/>
        <end position="67"/>
    </location>
</feature>
<proteinExistence type="predicted"/>
<dbReference type="Pfam" id="PF00571">
    <property type="entry name" value="CBS"/>
    <property type="match status" value="2"/>
</dbReference>
<organism evidence="4 5">
    <name type="scientific">Methylobacterium aquaticum</name>
    <dbReference type="NCBI Taxonomy" id="270351"/>
    <lineage>
        <taxon>Bacteria</taxon>
        <taxon>Pseudomonadati</taxon>
        <taxon>Pseudomonadota</taxon>
        <taxon>Alphaproteobacteria</taxon>
        <taxon>Hyphomicrobiales</taxon>
        <taxon>Methylobacteriaceae</taxon>
        <taxon>Methylobacterium</taxon>
    </lineage>
</organism>
<accession>A0A0J6T4J0</accession>
<dbReference type="PANTHER" id="PTHR43080">
    <property type="entry name" value="CBS DOMAIN-CONTAINING PROTEIN CBSX3, MITOCHONDRIAL"/>
    <property type="match status" value="1"/>
</dbReference>
<dbReference type="InterPro" id="IPR046342">
    <property type="entry name" value="CBS_dom_sf"/>
</dbReference>
<dbReference type="OrthoDB" id="9807125at2"/>
<evidence type="ECO:0000313" key="4">
    <source>
        <dbReference type="EMBL" id="KMO40707.1"/>
    </source>
</evidence>
<dbReference type="InterPro" id="IPR051257">
    <property type="entry name" value="Diverse_CBS-Domain"/>
</dbReference>
<evidence type="ECO:0000259" key="3">
    <source>
        <dbReference type="PROSITE" id="PS51371"/>
    </source>
</evidence>
<evidence type="ECO:0000313" key="5">
    <source>
        <dbReference type="Proteomes" id="UP000035929"/>
    </source>
</evidence>
<feature type="domain" description="CBS" evidence="3">
    <location>
        <begin position="76"/>
        <end position="132"/>
    </location>
</feature>
<dbReference type="EMBL" id="LABX01000016">
    <property type="protein sequence ID" value="KMO40707.1"/>
    <property type="molecule type" value="Genomic_DNA"/>
</dbReference>
<dbReference type="Gene3D" id="3.10.580.10">
    <property type="entry name" value="CBS-domain"/>
    <property type="match status" value="1"/>
</dbReference>
<dbReference type="PATRIC" id="fig|270351.6.peg.1780"/>
<sequence>MPHRTLLDLLAGRPVRGVSGSFTIASVCHRLRDYRIGALVVVEAKRLVGIITERDIATRVIAGHRDPMLTLVREVMTRDPQTIAAEASLAEAHRLMIAGGFRHLPVMRGDDVIGMVSLRDLPAAGDSSLRDTIRVPALG</sequence>
<evidence type="ECO:0000256" key="2">
    <source>
        <dbReference type="PROSITE-ProRule" id="PRU00703"/>
    </source>
</evidence>
<dbReference type="RefSeq" id="WP_048462192.1">
    <property type="nucleotide sequence ID" value="NZ_LABX01000016.1"/>
</dbReference>
<comment type="caution">
    <text evidence="4">The sequence shown here is derived from an EMBL/GenBank/DDBJ whole genome shotgun (WGS) entry which is preliminary data.</text>
</comment>
<dbReference type="Proteomes" id="UP000035929">
    <property type="component" value="Unassembled WGS sequence"/>
</dbReference>
<dbReference type="SUPFAM" id="SSF54631">
    <property type="entry name" value="CBS-domain pair"/>
    <property type="match status" value="1"/>
</dbReference>
<dbReference type="InterPro" id="IPR000644">
    <property type="entry name" value="CBS_dom"/>
</dbReference>
<name>A0A0J6T4J0_9HYPH</name>
<keyword evidence="1 2" id="KW-0129">CBS domain</keyword>
<dbReference type="AlphaFoldDB" id="A0A0J6T4J0"/>
<dbReference type="PANTHER" id="PTHR43080:SF2">
    <property type="entry name" value="CBS DOMAIN-CONTAINING PROTEIN"/>
    <property type="match status" value="1"/>
</dbReference>
<protein>
    <submittedName>
        <fullName evidence="4">Signal transduction protein</fullName>
    </submittedName>
</protein>